<feature type="transmembrane region" description="Helical" evidence="1">
    <location>
        <begin position="34"/>
        <end position="57"/>
    </location>
</feature>
<organism evidence="2 3">
    <name type="scientific">Promicromonospora alba</name>
    <dbReference type="NCBI Taxonomy" id="1616110"/>
    <lineage>
        <taxon>Bacteria</taxon>
        <taxon>Bacillati</taxon>
        <taxon>Actinomycetota</taxon>
        <taxon>Actinomycetes</taxon>
        <taxon>Micrococcales</taxon>
        <taxon>Promicromonosporaceae</taxon>
        <taxon>Promicromonospora</taxon>
    </lineage>
</organism>
<evidence type="ECO:0000313" key="3">
    <source>
        <dbReference type="Proteomes" id="UP001596011"/>
    </source>
</evidence>
<dbReference type="RefSeq" id="WP_377140148.1">
    <property type="nucleotide sequence ID" value="NZ_JBHSFI010000008.1"/>
</dbReference>
<comment type="caution">
    <text evidence="2">The sequence shown here is derived from an EMBL/GenBank/DDBJ whole genome shotgun (WGS) entry which is preliminary data.</text>
</comment>
<keyword evidence="1" id="KW-1133">Transmembrane helix</keyword>
<sequence>MTEPAADVSSRRVFEADLHLTTADYREGLLRMPLLWAFHGLAAIVLLAALTLTYLSSESGADGYLLATGWLPLIGLSIVLGWIPDLFAWHMARTSPFRNGATVRIDDERITCTGQETSVSYGWPLVRRAVETRSRFHLVAGRSLSTAVCVLPKHLFPLEDHEAIRELIRDEVGSLRPR</sequence>
<accession>A0ABV9HMT4</accession>
<gene>
    <name evidence="2" type="ORF">ACFO6V_23405</name>
</gene>
<evidence type="ECO:0000313" key="2">
    <source>
        <dbReference type="EMBL" id="MFC4631213.1"/>
    </source>
</evidence>
<keyword evidence="3" id="KW-1185">Reference proteome</keyword>
<proteinExistence type="predicted"/>
<dbReference type="Proteomes" id="UP001596011">
    <property type="component" value="Unassembled WGS sequence"/>
</dbReference>
<dbReference type="EMBL" id="JBHSFI010000008">
    <property type="protein sequence ID" value="MFC4631213.1"/>
    <property type="molecule type" value="Genomic_DNA"/>
</dbReference>
<feature type="transmembrane region" description="Helical" evidence="1">
    <location>
        <begin position="63"/>
        <end position="83"/>
    </location>
</feature>
<protein>
    <submittedName>
        <fullName evidence="2">YcxB family protein</fullName>
    </submittedName>
</protein>
<reference evidence="3" key="1">
    <citation type="journal article" date="2019" name="Int. J. Syst. Evol. Microbiol.">
        <title>The Global Catalogue of Microorganisms (GCM) 10K type strain sequencing project: providing services to taxonomists for standard genome sequencing and annotation.</title>
        <authorList>
            <consortium name="The Broad Institute Genomics Platform"/>
            <consortium name="The Broad Institute Genome Sequencing Center for Infectious Disease"/>
            <person name="Wu L."/>
            <person name="Ma J."/>
        </authorList>
    </citation>
    <scope>NUCLEOTIDE SEQUENCE [LARGE SCALE GENOMIC DNA]</scope>
    <source>
        <strain evidence="3">CCUG 42722</strain>
    </source>
</reference>
<keyword evidence="1" id="KW-0472">Membrane</keyword>
<keyword evidence="1" id="KW-0812">Transmembrane</keyword>
<evidence type="ECO:0000256" key="1">
    <source>
        <dbReference type="SAM" id="Phobius"/>
    </source>
</evidence>
<name>A0ABV9HMT4_9MICO</name>